<protein>
    <submittedName>
        <fullName evidence="4">S-adenosyl-L-methionine-dependent methyltransferase</fullName>
    </submittedName>
</protein>
<dbReference type="InterPro" id="IPR029063">
    <property type="entry name" value="SAM-dependent_MTases_sf"/>
</dbReference>
<dbReference type="Proteomes" id="UP000095009">
    <property type="component" value="Unassembled WGS sequence"/>
</dbReference>
<dbReference type="GO" id="GO:0106335">
    <property type="term" value="F:tRNA (5-carboxymethyluridine(34)-5-O)-methyltransferase activity"/>
    <property type="evidence" value="ECO:0007669"/>
    <property type="project" value="TreeGrafter"/>
</dbReference>
<dbReference type="PANTHER" id="PTHR13069:SF21">
    <property type="entry name" value="ALKYLATED DNA REPAIR PROTEIN ALKB HOMOLOG 8"/>
    <property type="match status" value="1"/>
</dbReference>
<evidence type="ECO:0000313" key="4">
    <source>
        <dbReference type="EMBL" id="ODQ67614.1"/>
    </source>
</evidence>
<dbReference type="Gene3D" id="3.40.50.150">
    <property type="entry name" value="Vaccinia Virus protein VP39"/>
    <property type="match status" value="1"/>
</dbReference>
<dbReference type="Pfam" id="PF08241">
    <property type="entry name" value="Methyltransf_11"/>
    <property type="match status" value="1"/>
</dbReference>
<dbReference type="OrthoDB" id="271595at2759"/>
<reference evidence="4 5" key="1">
    <citation type="journal article" date="2016" name="Proc. Natl. Acad. Sci. U.S.A.">
        <title>Comparative genomics of biotechnologically important yeasts.</title>
        <authorList>
            <person name="Riley R."/>
            <person name="Haridas S."/>
            <person name="Wolfe K.H."/>
            <person name="Lopes M.R."/>
            <person name="Hittinger C.T."/>
            <person name="Goeker M."/>
            <person name="Salamov A.A."/>
            <person name="Wisecaver J.H."/>
            <person name="Long T.M."/>
            <person name="Calvey C.H."/>
            <person name="Aerts A.L."/>
            <person name="Barry K.W."/>
            <person name="Choi C."/>
            <person name="Clum A."/>
            <person name="Coughlan A.Y."/>
            <person name="Deshpande S."/>
            <person name="Douglass A.P."/>
            <person name="Hanson S.J."/>
            <person name="Klenk H.-P."/>
            <person name="LaButti K.M."/>
            <person name="Lapidus A."/>
            <person name="Lindquist E.A."/>
            <person name="Lipzen A.M."/>
            <person name="Meier-Kolthoff J.P."/>
            <person name="Ohm R.A."/>
            <person name="Otillar R.P."/>
            <person name="Pangilinan J.L."/>
            <person name="Peng Y."/>
            <person name="Rokas A."/>
            <person name="Rosa C.A."/>
            <person name="Scheuner C."/>
            <person name="Sibirny A.A."/>
            <person name="Slot J.C."/>
            <person name="Stielow J.B."/>
            <person name="Sun H."/>
            <person name="Kurtzman C.P."/>
            <person name="Blackwell M."/>
            <person name="Grigoriev I.V."/>
            <person name="Jeffries T.W."/>
        </authorList>
    </citation>
    <scope>NUCLEOTIDE SEQUENCE [LARGE SCALE GENOMIC DNA]</scope>
    <source>
        <strain evidence="4 5">DSM 6958</strain>
    </source>
</reference>
<evidence type="ECO:0000256" key="2">
    <source>
        <dbReference type="ARBA" id="ARBA00022679"/>
    </source>
</evidence>
<dbReference type="InterPro" id="IPR051422">
    <property type="entry name" value="AlkB_tRNA_MeTrf/Diox"/>
</dbReference>
<name>A0A1E3PQU1_9ASCO</name>
<keyword evidence="5" id="KW-1185">Reference proteome</keyword>
<keyword evidence="1 4" id="KW-0489">Methyltransferase</keyword>
<evidence type="ECO:0000259" key="3">
    <source>
        <dbReference type="Pfam" id="PF08241"/>
    </source>
</evidence>
<evidence type="ECO:0000256" key="1">
    <source>
        <dbReference type="ARBA" id="ARBA00022603"/>
    </source>
</evidence>
<dbReference type="EMBL" id="KV454407">
    <property type="protein sequence ID" value="ODQ67614.1"/>
    <property type="molecule type" value="Genomic_DNA"/>
</dbReference>
<dbReference type="InterPro" id="IPR013216">
    <property type="entry name" value="Methyltransf_11"/>
</dbReference>
<dbReference type="GO" id="GO:0008757">
    <property type="term" value="F:S-adenosylmethionine-dependent methyltransferase activity"/>
    <property type="evidence" value="ECO:0007669"/>
    <property type="project" value="InterPro"/>
</dbReference>
<organism evidence="4 5">
    <name type="scientific">Nadsonia fulvescens var. elongata DSM 6958</name>
    <dbReference type="NCBI Taxonomy" id="857566"/>
    <lineage>
        <taxon>Eukaryota</taxon>
        <taxon>Fungi</taxon>
        <taxon>Dikarya</taxon>
        <taxon>Ascomycota</taxon>
        <taxon>Saccharomycotina</taxon>
        <taxon>Dipodascomycetes</taxon>
        <taxon>Dipodascales</taxon>
        <taxon>Dipodascales incertae sedis</taxon>
        <taxon>Nadsonia</taxon>
    </lineage>
</organism>
<keyword evidence="2 4" id="KW-0808">Transferase</keyword>
<dbReference type="PANTHER" id="PTHR13069">
    <property type="entry name" value="ALKYLATED DNA REPAIR PROTEIN ALKB HOMOLOG 8"/>
    <property type="match status" value="1"/>
</dbReference>
<sequence>MSNTGVSSTNEAVAKEQEYVHTVYDEIASHFSHTRYKPWPIVEKFLVGLKPGSVGIDVGCGNGKYLGINKNVFIMGSDHSGELIKIAQPSLPLGGFEVSIADGLSLPYTRNRFDFAICIAVIHHFSTPARRIEAVQHILNQLNVDGEALVYVWALEQKNSRRGWDEGMVQDVMVPWVLQKQFKKGEKQALELKKQQDTEAGVPIKDEDEVKHRYYHLYKQNELENDVVKAGGIVVDNGYERDNWWAIIKNQPQSA</sequence>
<accession>A0A1E3PQU1</accession>
<dbReference type="GO" id="GO:0005737">
    <property type="term" value="C:cytoplasm"/>
    <property type="evidence" value="ECO:0007669"/>
    <property type="project" value="TreeGrafter"/>
</dbReference>
<evidence type="ECO:0000313" key="5">
    <source>
        <dbReference type="Proteomes" id="UP000095009"/>
    </source>
</evidence>
<dbReference type="GO" id="GO:0030488">
    <property type="term" value="P:tRNA methylation"/>
    <property type="evidence" value="ECO:0007669"/>
    <property type="project" value="TreeGrafter"/>
</dbReference>
<dbReference type="STRING" id="857566.A0A1E3PQU1"/>
<dbReference type="SUPFAM" id="SSF53335">
    <property type="entry name" value="S-adenosyl-L-methionine-dependent methyltransferases"/>
    <property type="match status" value="1"/>
</dbReference>
<feature type="domain" description="Methyltransferase type 11" evidence="3">
    <location>
        <begin position="56"/>
        <end position="139"/>
    </location>
</feature>
<dbReference type="GO" id="GO:0000049">
    <property type="term" value="F:tRNA binding"/>
    <property type="evidence" value="ECO:0007669"/>
    <property type="project" value="TreeGrafter"/>
</dbReference>
<dbReference type="GO" id="GO:0002098">
    <property type="term" value="P:tRNA wobble uridine modification"/>
    <property type="evidence" value="ECO:0007669"/>
    <property type="project" value="TreeGrafter"/>
</dbReference>
<dbReference type="AlphaFoldDB" id="A0A1E3PQU1"/>
<proteinExistence type="predicted"/>
<dbReference type="GO" id="GO:0005634">
    <property type="term" value="C:nucleus"/>
    <property type="evidence" value="ECO:0007669"/>
    <property type="project" value="TreeGrafter"/>
</dbReference>
<gene>
    <name evidence="4" type="ORF">NADFUDRAFT_21120</name>
</gene>